<organism evidence="8 9">
    <name type="scientific">Brevibacillus fluminis</name>
    <dbReference type="NCBI Taxonomy" id="511487"/>
    <lineage>
        <taxon>Bacteria</taxon>
        <taxon>Bacillati</taxon>
        <taxon>Bacillota</taxon>
        <taxon>Bacilli</taxon>
        <taxon>Bacillales</taxon>
        <taxon>Paenibacillaceae</taxon>
        <taxon>Brevibacillus</taxon>
    </lineage>
</organism>
<comment type="caution">
    <text evidence="8">The sequence shown here is derived from an EMBL/GenBank/DDBJ whole genome shotgun (WGS) entry which is preliminary data.</text>
</comment>
<feature type="transmembrane region" description="Helical" evidence="6">
    <location>
        <begin position="217"/>
        <end position="240"/>
    </location>
</feature>
<dbReference type="GO" id="GO:0022857">
    <property type="term" value="F:transmembrane transporter activity"/>
    <property type="evidence" value="ECO:0007669"/>
    <property type="project" value="InterPro"/>
</dbReference>
<dbReference type="Proteomes" id="UP000271031">
    <property type="component" value="Unassembled WGS sequence"/>
</dbReference>
<dbReference type="SUPFAM" id="SSF103473">
    <property type="entry name" value="MFS general substrate transporter"/>
    <property type="match status" value="1"/>
</dbReference>
<reference evidence="8 9" key="1">
    <citation type="submission" date="2018-10" db="EMBL/GenBank/DDBJ databases">
        <title>Phylogenomics of Brevibacillus.</title>
        <authorList>
            <person name="Dunlap C."/>
        </authorList>
    </citation>
    <scope>NUCLEOTIDE SEQUENCE [LARGE SCALE GENOMIC DNA]</scope>
    <source>
        <strain evidence="8 9">JCM 15716</strain>
    </source>
</reference>
<keyword evidence="3 6" id="KW-0812">Transmembrane</keyword>
<evidence type="ECO:0000256" key="1">
    <source>
        <dbReference type="ARBA" id="ARBA00004651"/>
    </source>
</evidence>
<dbReference type="InterPro" id="IPR052524">
    <property type="entry name" value="MFS_Cyanate_Porter"/>
</dbReference>
<dbReference type="InterPro" id="IPR020846">
    <property type="entry name" value="MFS_dom"/>
</dbReference>
<dbReference type="AlphaFoldDB" id="A0A3M8CWB0"/>
<keyword evidence="5 6" id="KW-0472">Membrane</keyword>
<keyword evidence="9" id="KW-1185">Reference proteome</keyword>
<feature type="transmembrane region" description="Helical" evidence="6">
    <location>
        <begin position="81"/>
        <end position="99"/>
    </location>
</feature>
<name>A0A3M8CWB0_9BACL</name>
<feature type="transmembrane region" description="Helical" evidence="6">
    <location>
        <begin position="175"/>
        <end position="193"/>
    </location>
</feature>
<evidence type="ECO:0000313" key="9">
    <source>
        <dbReference type="Proteomes" id="UP000271031"/>
    </source>
</evidence>
<accession>A0A3M8CWB0</accession>
<feature type="transmembrane region" description="Helical" evidence="6">
    <location>
        <begin position="283"/>
        <end position="301"/>
    </location>
</feature>
<feature type="transmembrane region" description="Helical" evidence="6">
    <location>
        <begin position="307"/>
        <end position="330"/>
    </location>
</feature>
<dbReference type="NCBIfam" id="TIGR00896">
    <property type="entry name" value="CynX"/>
    <property type="match status" value="1"/>
</dbReference>
<evidence type="ECO:0000256" key="3">
    <source>
        <dbReference type="ARBA" id="ARBA00022692"/>
    </source>
</evidence>
<protein>
    <submittedName>
        <fullName evidence="8">MFS transporter</fullName>
    </submittedName>
</protein>
<dbReference type="CDD" id="cd17339">
    <property type="entry name" value="MFS_NIMT_CynX_like"/>
    <property type="match status" value="1"/>
</dbReference>
<evidence type="ECO:0000259" key="7">
    <source>
        <dbReference type="PROSITE" id="PS50850"/>
    </source>
</evidence>
<dbReference type="PROSITE" id="PS50850">
    <property type="entry name" value="MFS"/>
    <property type="match status" value="1"/>
</dbReference>
<dbReference type="PANTHER" id="PTHR23523:SF2">
    <property type="entry name" value="2-NITROIMIDAZOLE TRANSPORTER"/>
    <property type="match status" value="1"/>
</dbReference>
<proteinExistence type="predicted"/>
<dbReference type="InterPro" id="IPR036259">
    <property type="entry name" value="MFS_trans_sf"/>
</dbReference>
<feature type="transmembrane region" description="Helical" evidence="6">
    <location>
        <begin position="350"/>
        <end position="366"/>
    </location>
</feature>
<evidence type="ECO:0000256" key="5">
    <source>
        <dbReference type="ARBA" id="ARBA00023136"/>
    </source>
</evidence>
<feature type="transmembrane region" description="Helical" evidence="6">
    <location>
        <begin position="372"/>
        <end position="393"/>
    </location>
</feature>
<feature type="transmembrane region" description="Helical" evidence="6">
    <location>
        <begin position="20"/>
        <end position="44"/>
    </location>
</feature>
<dbReference type="GO" id="GO:0005886">
    <property type="term" value="C:plasma membrane"/>
    <property type="evidence" value="ECO:0007669"/>
    <property type="project" value="UniProtKB-SubCell"/>
</dbReference>
<keyword evidence="2" id="KW-0813">Transport</keyword>
<dbReference type="InterPro" id="IPR011701">
    <property type="entry name" value="MFS"/>
</dbReference>
<dbReference type="EMBL" id="RHHQ01000025">
    <property type="protein sequence ID" value="RNB80116.1"/>
    <property type="molecule type" value="Genomic_DNA"/>
</dbReference>
<evidence type="ECO:0000256" key="2">
    <source>
        <dbReference type="ARBA" id="ARBA00022448"/>
    </source>
</evidence>
<dbReference type="Gene3D" id="1.20.1250.20">
    <property type="entry name" value="MFS general substrate transporter like domains"/>
    <property type="match status" value="2"/>
</dbReference>
<keyword evidence="4 6" id="KW-1133">Transmembrane helix</keyword>
<feature type="transmembrane region" description="Helical" evidence="6">
    <location>
        <begin position="105"/>
        <end position="126"/>
    </location>
</feature>
<evidence type="ECO:0000256" key="6">
    <source>
        <dbReference type="SAM" id="Phobius"/>
    </source>
</evidence>
<dbReference type="Pfam" id="PF07690">
    <property type="entry name" value="MFS_1"/>
    <property type="match status" value="1"/>
</dbReference>
<feature type="transmembrane region" description="Helical" evidence="6">
    <location>
        <begin position="252"/>
        <end position="271"/>
    </location>
</feature>
<dbReference type="RefSeq" id="WP_122921100.1">
    <property type="nucleotide sequence ID" value="NZ_RHHQ01000025.1"/>
</dbReference>
<feature type="transmembrane region" description="Helical" evidence="6">
    <location>
        <begin position="50"/>
        <end position="69"/>
    </location>
</feature>
<evidence type="ECO:0000256" key="4">
    <source>
        <dbReference type="ARBA" id="ARBA00022989"/>
    </source>
</evidence>
<dbReference type="PANTHER" id="PTHR23523">
    <property type="match status" value="1"/>
</dbReference>
<feature type="domain" description="Major facilitator superfamily (MFS) profile" evidence="7">
    <location>
        <begin position="214"/>
        <end position="399"/>
    </location>
</feature>
<comment type="subcellular location">
    <subcellularLocation>
        <location evidence="1">Cell membrane</location>
        <topology evidence="1">Multi-pass membrane protein</topology>
    </subcellularLocation>
</comment>
<sequence>MQNQTITVAQVKPLNRAMLLAAILLVACNLRPTITSVGPLVGLIRTDTSISNGLVGFITTLPLLSFAFLSPLAPKLAHRFGNEWTIFSGLIVLIAGTLLRSTGEIISLFVGTALIGSGIAIFNVLLPSIVKQTFSDRVGLMTGLYSMAMSVFAALASGLSIPLAVGLQLGWESALGYWALPAVVATVFWLPQLRRRSSGRQTMAVQGQERSLWKSGLAWQVTFFMGLQSFLFYCTVAWLPAILQAHGMSVSMAGWMLSLLQFAALPVNFAIPVIADRLSNQKVLVVIVGLFYLFGIAGLLIGSGETMLIVSIVLLGLGQGASISLALVLIGLRAANASQAAKLSGMSQSVGYLLAALGPTLVGFLFDQTHEWSTPLTMLLVVSVALIAAGLGAGRNRHV</sequence>
<dbReference type="InterPro" id="IPR004747">
    <property type="entry name" value="CynX-like"/>
</dbReference>
<dbReference type="OrthoDB" id="9797740at2"/>
<feature type="transmembrane region" description="Helical" evidence="6">
    <location>
        <begin position="138"/>
        <end position="163"/>
    </location>
</feature>
<gene>
    <name evidence="8" type="ORF">EDM56_27265</name>
</gene>
<evidence type="ECO:0000313" key="8">
    <source>
        <dbReference type="EMBL" id="RNB80116.1"/>
    </source>
</evidence>